<dbReference type="EMBL" id="MCGR01000067">
    <property type="protein sequence ID" value="ORY63793.1"/>
    <property type="molecule type" value="Genomic_DNA"/>
</dbReference>
<gene>
    <name evidence="1" type="ORF">BCR35DRAFT_334726</name>
</gene>
<sequence length="74" mass="8004">MAAQSGIAPTAELTSTWATALSSTTTRLLKITIDKEQLVPAAEFEVKGGFESDFELFGGEGVVEEQAPAYYLYR</sequence>
<name>A0A1Y2DX08_9BASI</name>
<dbReference type="InterPro" id="IPR029006">
    <property type="entry name" value="ADF-H/Gelsolin-like_dom_sf"/>
</dbReference>
<dbReference type="AlphaFoldDB" id="A0A1Y2DX08"/>
<dbReference type="STRING" id="106004.A0A1Y2DX08"/>
<dbReference type="Proteomes" id="UP000193467">
    <property type="component" value="Unassembled WGS sequence"/>
</dbReference>
<evidence type="ECO:0000313" key="1">
    <source>
        <dbReference type="EMBL" id="ORY63793.1"/>
    </source>
</evidence>
<dbReference type="Gene3D" id="3.40.20.10">
    <property type="entry name" value="Severin"/>
    <property type="match status" value="1"/>
</dbReference>
<evidence type="ECO:0000313" key="2">
    <source>
        <dbReference type="Proteomes" id="UP000193467"/>
    </source>
</evidence>
<protein>
    <submittedName>
        <fullName evidence="1">Uncharacterized protein</fullName>
    </submittedName>
</protein>
<dbReference type="SUPFAM" id="SSF55753">
    <property type="entry name" value="Actin depolymerizing proteins"/>
    <property type="match status" value="1"/>
</dbReference>
<keyword evidence="2" id="KW-1185">Reference proteome</keyword>
<comment type="caution">
    <text evidence="1">The sequence shown here is derived from an EMBL/GenBank/DDBJ whole genome shotgun (WGS) entry which is preliminary data.</text>
</comment>
<accession>A0A1Y2DX08</accession>
<reference evidence="1 2" key="1">
    <citation type="submission" date="2016-07" db="EMBL/GenBank/DDBJ databases">
        <title>Pervasive Adenine N6-methylation of Active Genes in Fungi.</title>
        <authorList>
            <consortium name="DOE Joint Genome Institute"/>
            <person name="Mondo S.J."/>
            <person name="Dannebaum R.O."/>
            <person name="Kuo R.C."/>
            <person name="Labutti K."/>
            <person name="Haridas S."/>
            <person name="Kuo A."/>
            <person name="Salamov A."/>
            <person name="Ahrendt S.R."/>
            <person name="Lipzen A."/>
            <person name="Sullivan W."/>
            <person name="Andreopoulos W.B."/>
            <person name="Clum A."/>
            <person name="Lindquist E."/>
            <person name="Daum C."/>
            <person name="Ramamoorthy G.K."/>
            <person name="Gryganskyi A."/>
            <person name="Culley D."/>
            <person name="Magnuson J.K."/>
            <person name="James T.Y."/>
            <person name="O'Malley M.A."/>
            <person name="Stajich J.E."/>
            <person name="Spatafora J.W."/>
            <person name="Visel A."/>
            <person name="Grigoriev I.V."/>
        </authorList>
    </citation>
    <scope>NUCLEOTIDE SEQUENCE [LARGE SCALE GENOMIC DNA]</scope>
    <source>
        <strain evidence="1 2">62-1032</strain>
    </source>
</reference>
<proteinExistence type="predicted"/>
<organism evidence="1 2">
    <name type="scientific">Leucosporidium creatinivorum</name>
    <dbReference type="NCBI Taxonomy" id="106004"/>
    <lineage>
        <taxon>Eukaryota</taxon>
        <taxon>Fungi</taxon>
        <taxon>Dikarya</taxon>
        <taxon>Basidiomycota</taxon>
        <taxon>Pucciniomycotina</taxon>
        <taxon>Microbotryomycetes</taxon>
        <taxon>Leucosporidiales</taxon>
        <taxon>Leucosporidium</taxon>
    </lineage>
</organism>
<dbReference type="InParanoid" id="A0A1Y2DX08"/>